<dbReference type="Proteomes" id="UP001194579">
    <property type="component" value="Unassembled WGS sequence"/>
</dbReference>
<reference evidence="2" key="4">
    <citation type="submission" date="2024-05" db="EMBL/GenBank/DDBJ databases">
        <title>Identification of Pectobacterium versatile causing blackleg of potato from New York State with a whole genome sequencing approach.</title>
        <authorList>
            <person name="Ma X."/>
            <person name="Swingle B."/>
        </authorList>
    </citation>
    <scope>NUCLEOTIDE SEQUENCE</scope>
    <source>
        <strain evidence="2">NY1588A</strain>
    </source>
</reference>
<dbReference type="Proteomes" id="UP000008044">
    <property type="component" value="Chromosome"/>
</dbReference>
<evidence type="ECO:0008006" key="5">
    <source>
        <dbReference type="Google" id="ProtNLM"/>
    </source>
</evidence>
<organism evidence="1 3">
    <name type="scientific">Pectobacterium parmentieri</name>
    <dbReference type="NCBI Taxonomy" id="1905730"/>
    <lineage>
        <taxon>Bacteria</taxon>
        <taxon>Pseudomonadati</taxon>
        <taxon>Pseudomonadota</taxon>
        <taxon>Gammaproteobacteria</taxon>
        <taxon>Enterobacterales</taxon>
        <taxon>Pectobacteriaceae</taxon>
        <taxon>Pectobacterium</taxon>
    </lineage>
</organism>
<name>A0A0H3I0B3_PECPM</name>
<dbReference type="HOGENOM" id="CLU_089915_0_0_6"/>
<reference evidence="4" key="3">
    <citation type="submission" date="2023-07" db="EMBL/GenBank/DDBJ databases">
        <title>Identification of Pectobacterium versatile causing blackleg of potato from New York State with a whole genome sequencing approach.</title>
        <authorList>
            <person name="Ma X."/>
            <person name="Swingle B."/>
        </authorList>
    </citation>
    <scope>NUCLEOTIDE SEQUENCE [LARGE SCALE GENOMIC DNA]</scope>
    <source>
        <strain evidence="4">NY1588A</strain>
    </source>
</reference>
<dbReference type="STRING" id="1905730.W5S_1393"/>
<sequence length="265" mass="30304">MSQLANPVFSLYYIGLNLKKGITAQHFEHFARHHGVKIPAYPGWRWSLLKGLRGERENQYMMLYEAPDAVQYARYIDSHGEQSDEASAFWQQHPEALRLIDEWKTFATFPEPPTIFSYFSLIAENTHSSLPEGPNYQTTSGQENIARVVGIHNLALRSGVAPETFEKFINDNIHRVEDYPGWKFHMLKGEGGNRLDQYVVMLEIESLASLNSFHPELDVSTEKALTFVREHADTECMYDEWRALASFSGAPQIYTDYITIAGHGL</sequence>
<dbReference type="EMBL" id="WABS01000014">
    <property type="protein sequence ID" value="MBI0554616.1"/>
    <property type="molecule type" value="Genomic_DNA"/>
</dbReference>
<proteinExistence type="predicted"/>
<reference evidence="1" key="2">
    <citation type="submission" date="2012-03" db="EMBL/GenBank/DDBJ databases">
        <authorList>
            <person name="Koskinen P."/>
            <person name="Laine P."/>
            <person name="Niemi O."/>
            <person name="Nykyri J."/>
            <person name="Harjunpaa H."/>
            <person name="Auvinen P."/>
            <person name="Paulin L."/>
            <person name="Pirhonen M."/>
            <person name="Palva T."/>
            <person name="Holm L."/>
        </authorList>
    </citation>
    <scope>NUCLEOTIDE SEQUENCE</scope>
    <source>
        <strain evidence="1">SCC3193</strain>
    </source>
</reference>
<reference evidence="1 3" key="1">
    <citation type="journal article" date="2012" name="J. Bacteriol.">
        <title>Genome sequence of Pectobacterium sp. strain SCC3193.</title>
        <authorList>
            <person name="Koskinen J.P."/>
            <person name="Laine P."/>
            <person name="Niemi O."/>
            <person name="Nykyri J."/>
            <person name="Harjunpaa H."/>
            <person name="Auvinen P."/>
            <person name="Paulin L."/>
            <person name="Pirhonen M."/>
            <person name="Palva T."/>
            <person name="Holm L."/>
        </authorList>
    </citation>
    <scope>NUCLEOTIDE SEQUENCE [LARGE SCALE GENOMIC DNA]</scope>
    <source>
        <strain evidence="1 3">SCC3193</strain>
    </source>
</reference>
<dbReference type="EMBL" id="CP003415">
    <property type="protein sequence ID" value="AFI89492.1"/>
    <property type="molecule type" value="Genomic_DNA"/>
</dbReference>
<dbReference type="KEGG" id="pec:W5S_1393"/>
<evidence type="ECO:0000313" key="3">
    <source>
        <dbReference type="Proteomes" id="UP000008044"/>
    </source>
</evidence>
<accession>A0A0H3I0B3</accession>
<evidence type="ECO:0000313" key="4">
    <source>
        <dbReference type="Proteomes" id="UP001194579"/>
    </source>
</evidence>
<dbReference type="PATRIC" id="fig|1166016.3.peg.1413"/>
<evidence type="ECO:0000313" key="1">
    <source>
        <dbReference type="EMBL" id="AFI89492.1"/>
    </source>
</evidence>
<dbReference type="AlphaFoldDB" id="A0A0H3I0B3"/>
<protein>
    <recommendedName>
        <fullName evidence="5">EthD domain-containing protein</fullName>
    </recommendedName>
</protein>
<evidence type="ECO:0000313" key="2">
    <source>
        <dbReference type="EMBL" id="MBI0554616.1"/>
    </source>
</evidence>
<gene>
    <name evidence="1" type="ordered locus">W5S_1393</name>
    <name evidence="2" type="ORF">F6Q06_08960</name>
</gene>
<dbReference type="eggNOG" id="ENOG5031HTI">
    <property type="taxonomic scope" value="Bacteria"/>
</dbReference>
<keyword evidence="4" id="KW-1185">Reference proteome</keyword>
<dbReference type="RefSeq" id="WP_014699157.1">
    <property type="nucleotide sequence ID" value="NC_017845.1"/>
</dbReference>